<evidence type="ECO:0000259" key="1">
    <source>
        <dbReference type="PROSITE" id="PS50878"/>
    </source>
</evidence>
<dbReference type="PROSITE" id="PS50878">
    <property type="entry name" value="RT_POL"/>
    <property type="match status" value="1"/>
</dbReference>
<feature type="domain" description="Reverse transcriptase" evidence="1">
    <location>
        <begin position="1"/>
        <end position="115"/>
    </location>
</feature>
<dbReference type="AlphaFoldDB" id="A0A6J4SY79"/>
<gene>
    <name evidence="2" type="ORF">AVDCRST_MAG09-1192</name>
</gene>
<accession>A0A6J4SY79</accession>
<name>A0A6J4SY79_9SPHN</name>
<reference evidence="2" key="1">
    <citation type="submission" date="2020-02" db="EMBL/GenBank/DDBJ databases">
        <authorList>
            <person name="Meier V. D."/>
        </authorList>
    </citation>
    <scope>NUCLEOTIDE SEQUENCE</scope>
    <source>
        <strain evidence="2">AVDCRST_MAG09</strain>
    </source>
</reference>
<organism evidence="2">
    <name type="scientific">uncultured Sphingomonas sp</name>
    <dbReference type="NCBI Taxonomy" id="158754"/>
    <lineage>
        <taxon>Bacteria</taxon>
        <taxon>Pseudomonadati</taxon>
        <taxon>Pseudomonadota</taxon>
        <taxon>Alphaproteobacteria</taxon>
        <taxon>Sphingomonadales</taxon>
        <taxon>Sphingomonadaceae</taxon>
        <taxon>Sphingomonas</taxon>
        <taxon>environmental samples</taxon>
    </lineage>
</organism>
<sequence length="152" mass="16325">MPQQTCTKSAVAGPDAFRLIAEFLMSGLDVDLKAAFGTNVIGAARHVDDYYIGLGGEAEALAALSVLRDTLQRYSPHANDSKTSIMKGVEPLNDLWAQELRQTARSINSWRGASEINDLVLFLNKAVSIGNAIRSDSPVENCAPHVGPDKSL</sequence>
<protein>
    <recommendedName>
        <fullName evidence="1">Reverse transcriptase domain-containing protein</fullName>
    </recommendedName>
</protein>
<dbReference type="EMBL" id="CADCVZ010000029">
    <property type="protein sequence ID" value="CAA9508173.1"/>
    <property type="molecule type" value="Genomic_DNA"/>
</dbReference>
<evidence type="ECO:0000313" key="2">
    <source>
        <dbReference type="EMBL" id="CAA9508173.1"/>
    </source>
</evidence>
<dbReference type="RefSeq" id="WP_294173088.1">
    <property type="nucleotide sequence ID" value="NZ_CADCVZ010000029.1"/>
</dbReference>
<proteinExistence type="predicted"/>
<dbReference type="InterPro" id="IPR000477">
    <property type="entry name" value="RT_dom"/>
</dbReference>